<organism evidence="6 7">
    <name type="scientific">Coemansia thaxteri</name>
    <dbReference type="NCBI Taxonomy" id="2663907"/>
    <lineage>
        <taxon>Eukaryota</taxon>
        <taxon>Fungi</taxon>
        <taxon>Fungi incertae sedis</taxon>
        <taxon>Zoopagomycota</taxon>
        <taxon>Kickxellomycotina</taxon>
        <taxon>Kickxellomycetes</taxon>
        <taxon>Kickxellales</taxon>
        <taxon>Kickxellaceae</taxon>
        <taxon>Coemansia</taxon>
    </lineage>
</organism>
<dbReference type="GO" id="GO:0006355">
    <property type="term" value="P:regulation of DNA-templated transcription"/>
    <property type="evidence" value="ECO:0007669"/>
    <property type="project" value="InterPro"/>
</dbReference>
<dbReference type="AlphaFoldDB" id="A0A9W8B9Z6"/>
<dbReference type="SUPFAM" id="SSF46689">
    <property type="entry name" value="Homeodomain-like"/>
    <property type="match status" value="1"/>
</dbReference>
<dbReference type="Proteomes" id="UP001150907">
    <property type="component" value="Unassembled WGS sequence"/>
</dbReference>
<dbReference type="GO" id="GO:0003677">
    <property type="term" value="F:DNA binding"/>
    <property type="evidence" value="ECO:0007669"/>
    <property type="project" value="UniProtKB-KW"/>
</dbReference>
<evidence type="ECO:0000256" key="2">
    <source>
        <dbReference type="ARBA" id="ARBA00023155"/>
    </source>
</evidence>
<feature type="region of interest" description="Disordered" evidence="4">
    <location>
        <begin position="469"/>
        <end position="541"/>
    </location>
</feature>
<name>A0A9W8B9Z6_9FUNG</name>
<feature type="region of interest" description="Disordered" evidence="4">
    <location>
        <begin position="383"/>
        <end position="405"/>
    </location>
</feature>
<keyword evidence="2" id="KW-0371">Homeobox</keyword>
<dbReference type="InterPro" id="IPR008422">
    <property type="entry name" value="KN_HD"/>
</dbReference>
<evidence type="ECO:0000256" key="1">
    <source>
        <dbReference type="ARBA" id="ARBA00023125"/>
    </source>
</evidence>
<dbReference type="InterPro" id="IPR001356">
    <property type="entry name" value="HD"/>
</dbReference>
<evidence type="ECO:0000259" key="5">
    <source>
        <dbReference type="Pfam" id="PF05920"/>
    </source>
</evidence>
<feature type="compositionally biased region" description="Polar residues" evidence="4">
    <location>
        <begin position="469"/>
        <end position="483"/>
    </location>
</feature>
<dbReference type="CDD" id="cd00086">
    <property type="entry name" value="homeodomain"/>
    <property type="match status" value="1"/>
</dbReference>
<comment type="caution">
    <text evidence="6">The sequence shown here is derived from an EMBL/GenBank/DDBJ whole genome shotgun (WGS) entry which is preliminary data.</text>
</comment>
<evidence type="ECO:0000256" key="3">
    <source>
        <dbReference type="ARBA" id="ARBA00023242"/>
    </source>
</evidence>
<feature type="compositionally biased region" description="Polar residues" evidence="4">
    <location>
        <begin position="385"/>
        <end position="398"/>
    </location>
</feature>
<feature type="compositionally biased region" description="Polar residues" evidence="4">
    <location>
        <begin position="494"/>
        <end position="508"/>
    </location>
</feature>
<gene>
    <name evidence="6" type="ORF">H4R26_004124</name>
</gene>
<keyword evidence="3" id="KW-0539">Nucleus</keyword>
<evidence type="ECO:0000256" key="4">
    <source>
        <dbReference type="SAM" id="MobiDB-lite"/>
    </source>
</evidence>
<proteinExistence type="predicted"/>
<sequence>MSFNAGKPSGEFDFISGFIGASSQDTAQSTMPLTPMMGADVFVATLSSASSDHFYNTNIDGVTMAATSMSEADVHSGLLLAPSTKEYQIEPALAFCPQFHAANSYFLPRPAPATADQYFSSAPVAAAPTHAYTHTGLGAHLQSAAATTSNSSTPLLPSFASPELCGIGILGQQAGMAESGFLSQMPYQSYAPASGPLLPSPLSHRIVDDLSALLYQMPITGPAQLPAEPLFLSGGYADMGSSFGVDNIPAVVPSAPMSHMKLVAPLSGPFGEQVGANTYHSYQREAARLAQSNQGLQAENGAVGHVNGFASSTPTYSAGPSAIAPLSQSFAAGPGDTALLSAGNSCNMVGNDGVQAIPAGVPNHYLPGAIRNSGRFARLRPGRSISISEPSRARSTSPAHALFGPTPHSTAHPYFPSNVYQSLSGAMSPKLGAAAADMQGGRQSSAQHSSVADAGNSYLDIAQLNLRNSSPRPVLQRSYSGPQTRPRHHEAKSVLSSPSTPVVNSESASDGLHSSDEALSEDGATGDISDAGHDAKGAGNRIPLTAAQREIFFRWLYQNINDPKPKGSERDRLRCIGNMTRERFKTWFANARRRYFSVTVVDGVQRYTMNTRFIVACERANIKLD</sequence>
<dbReference type="Pfam" id="PF05920">
    <property type="entry name" value="Homeobox_KN"/>
    <property type="match status" value="1"/>
</dbReference>
<dbReference type="Gene3D" id="1.10.10.60">
    <property type="entry name" value="Homeodomain-like"/>
    <property type="match status" value="1"/>
</dbReference>
<dbReference type="InterPro" id="IPR009057">
    <property type="entry name" value="Homeodomain-like_sf"/>
</dbReference>
<evidence type="ECO:0000313" key="7">
    <source>
        <dbReference type="Proteomes" id="UP001150907"/>
    </source>
</evidence>
<keyword evidence="7" id="KW-1185">Reference proteome</keyword>
<dbReference type="EMBL" id="JANBQF010000405">
    <property type="protein sequence ID" value="KAJ2001452.1"/>
    <property type="molecule type" value="Genomic_DNA"/>
</dbReference>
<keyword evidence="1" id="KW-0238">DNA-binding</keyword>
<feature type="domain" description="KN homeodomain" evidence="5">
    <location>
        <begin position="555"/>
        <end position="594"/>
    </location>
</feature>
<reference evidence="6" key="1">
    <citation type="submission" date="2022-07" db="EMBL/GenBank/DDBJ databases">
        <title>Phylogenomic reconstructions and comparative analyses of Kickxellomycotina fungi.</title>
        <authorList>
            <person name="Reynolds N.K."/>
            <person name="Stajich J.E."/>
            <person name="Barry K."/>
            <person name="Grigoriev I.V."/>
            <person name="Crous P."/>
            <person name="Smith M.E."/>
        </authorList>
    </citation>
    <scope>NUCLEOTIDE SEQUENCE</scope>
    <source>
        <strain evidence="6">IMI 214461</strain>
    </source>
</reference>
<protein>
    <recommendedName>
        <fullName evidence="5">KN homeodomain domain-containing protein</fullName>
    </recommendedName>
</protein>
<evidence type="ECO:0000313" key="6">
    <source>
        <dbReference type="EMBL" id="KAJ2001452.1"/>
    </source>
</evidence>
<accession>A0A9W8B9Z6</accession>
<dbReference type="OrthoDB" id="5555798at2759"/>